<dbReference type="EMBL" id="JAJADQ010000009">
    <property type="protein sequence ID" value="MCB2379356.1"/>
    <property type="molecule type" value="Genomic_DNA"/>
</dbReference>
<proteinExistence type="inferred from homology"/>
<evidence type="ECO:0000313" key="9">
    <source>
        <dbReference type="Proteomes" id="UP001165297"/>
    </source>
</evidence>
<feature type="domain" description="PPIase FKBP-type" evidence="7">
    <location>
        <begin position="78"/>
        <end position="167"/>
    </location>
</feature>
<reference evidence="8" key="1">
    <citation type="submission" date="2021-10" db="EMBL/GenBank/DDBJ databases">
        <authorList>
            <person name="Dean J.D."/>
            <person name="Kim M.K."/>
            <person name="Newey C.N."/>
            <person name="Stoker T.S."/>
            <person name="Thompson D.W."/>
            <person name="Grose J.H."/>
        </authorList>
    </citation>
    <scope>NUCLEOTIDE SEQUENCE</scope>
    <source>
        <strain evidence="8">BT635</strain>
    </source>
</reference>
<accession>A0ABS8AHM9</accession>
<dbReference type="PANTHER" id="PTHR43811:SF19">
    <property type="entry name" value="39 KDA FK506-BINDING NUCLEAR PROTEIN"/>
    <property type="match status" value="1"/>
</dbReference>
<dbReference type="Pfam" id="PF00254">
    <property type="entry name" value="FKBP_C"/>
    <property type="match status" value="1"/>
</dbReference>
<sequence length="167" mass="17868">MLQHFSFRPLASRLLAILGAISLLTACKDEEVKDYTAIDEAIIKQYVADNKLADAQRQASGLYFIPTSTTTGVQPKQGQTVSVSYTGMLLNGTVFDASSRRNNGAPFEFVLGKGEVIKGWDEGIGLMTKGSKAILLLPSAQGYGARPAGAIPANSVTRFDVELVDVK</sequence>
<protein>
    <recommendedName>
        <fullName evidence="6">Peptidyl-prolyl cis-trans isomerase</fullName>
        <ecNumber evidence="6">5.2.1.8</ecNumber>
    </recommendedName>
</protein>
<evidence type="ECO:0000256" key="5">
    <source>
        <dbReference type="PROSITE-ProRule" id="PRU00277"/>
    </source>
</evidence>
<dbReference type="EC" id="5.2.1.8" evidence="6"/>
<comment type="similarity">
    <text evidence="2 6">Belongs to the FKBP-type PPIase family.</text>
</comment>
<keyword evidence="4 5" id="KW-0413">Isomerase</keyword>
<name>A0ABS8AHM9_9BACT</name>
<dbReference type="InterPro" id="IPR046357">
    <property type="entry name" value="PPIase_dom_sf"/>
</dbReference>
<gene>
    <name evidence="8" type="ORF">LGH70_17290</name>
</gene>
<dbReference type="Gene3D" id="3.10.50.40">
    <property type="match status" value="1"/>
</dbReference>
<evidence type="ECO:0000256" key="4">
    <source>
        <dbReference type="ARBA" id="ARBA00023235"/>
    </source>
</evidence>
<dbReference type="InterPro" id="IPR001179">
    <property type="entry name" value="PPIase_FKBP_dom"/>
</dbReference>
<evidence type="ECO:0000256" key="6">
    <source>
        <dbReference type="RuleBase" id="RU003915"/>
    </source>
</evidence>
<keyword evidence="9" id="KW-1185">Reference proteome</keyword>
<comment type="catalytic activity">
    <reaction evidence="1 5 6">
        <text>[protein]-peptidylproline (omega=180) = [protein]-peptidylproline (omega=0)</text>
        <dbReference type="Rhea" id="RHEA:16237"/>
        <dbReference type="Rhea" id="RHEA-COMP:10747"/>
        <dbReference type="Rhea" id="RHEA-COMP:10748"/>
        <dbReference type="ChEBI" id="CHEBI:83833"/>
        <dbReference type="ChEBI" id="CHEBI:83834"/>
        <dbReference type="EC" id="5.2.1.8"/>
    </reaction>
</comment>
<evidence type="ECO:0000256" key="2">
    <source>
        <dbReference type="ARBA" id="ARBA00006577"/>
    </source>
</evidence>
<organism evidence="8 9">
    <name type="scientific">Hymenobacter nitidus</name>
    <dbReference type="NCBI Taxonomy" id="2880929"/>
    <lineage>
        <taxon>Bacteria</taxon>
        <taxon>Pseudomonadati</taxon>
        <taxon>Bacteroidota</taxon>
        <taxon>Cytophagia</taxon>
        <taxon>Cytophagales</taxon>
        <taxon>Hymenobacteraceae</taxon>
        <taxon>Hymenobacter</taxon>
    </lineage>
</organism>
<dbReference type="SUPFAM" id="SSF54534">
    <property type="entry name" value="FKBP-like"/>
    <property type="match status" value="1"/>
</dbReference>
<dbReference type="PROSITE" id="PS50059">
    <property type="entry name" value="FKBP_PPIASE"/>
    <property type="match status" value="1"/>
</dbReference>
<comment type="caution">
    <text evidence="8">The sequence shown here is derived from an EMBL/GenBank/DDBJ whole genome shotgun (WGS) entry which is preliminary data.</text>
</comment>
<evidence type="ECO:0000259" key="7">
    <source>
        <dbReference type="PROSITE" id="PS50059"/>
    </source>
</evidence>
<keyword evidence="3 5" id="KW-0697">Rotamase</keyword>
<evidence type="ECO:0000256" key="1">
    <source>
        <dbReference type="ARBA" id="ARBA00000971"/>
    </source>
</evidence>
<evidence type="ECO:0000313" key="8">
    <source>
        <dbReference type="EMBL" id="MCB2379356.1"/>
    </source>
</evidence>
<dbReference type="RefSeq" id="WP_226188144.1">
    <property type="nucleotide sequence ID" value="NZ_JAJADQ010000009.1"/>
</dbReference>
<dbReference type="GO" id="GO:0003755">
    <property type="term" value="F:peptidyl-prolyl cis-trans isomerase activity"/>
    <property type="evidence" value="ECO:0007669"/>
    <property type="project" value="UniProtKB-EC"/>
</dbReference>
<dbReference type="PANTHER" id="PTHR43811">
    <property type="entry name" value="FKBP-TYPE PEPTIDYL-PROLYL CIS-TRANS ISOMERASE FKPA"/>
    <property type="match status" value="1"/>
</dbReference>
<evidence type="ECO:0000256" key="3">
    <source>
        <dbReference type="ARBA" id="ARBA00023110"/>
    </source>
</evidence>
<dbReference type="Proteomes" id="UP001165297">
    <property type="component" value="Unassembled WGS sequence"/>
</dbReference>